<sequence length="145" mass="16159">MLKGISSLISPDLIKILMEMGHSDEIVFADANFPAASHAQRLVRCDGHSIPELLEAILPLFPLDTYVDHPAALMAVTPGDPVETPVWERYKSIVAQHDPRPETFEEIERFAFYERAKRAYAIISTGEAALYANIILKKGVVSEPR</sequence>
<dbReference type="InterPro" id="IPR007721">
    <property type="entry name" value="RbsD_FucU"/>
</dbReference>
<dbReference type="GO" id="GO:0036373">
    <property type="term" value="F:L-fucose mutarotase activity"/>
    <property type="evidence" value="ECO:0007669"/>
    <property type="project" value="UniProtKB-EC"/>
</dbReference>
<dbReference type="Gene3D" id="3.40.1650.10">
    <property type="entry name" value="RbsD-like domain"/>
    <property type="match status" value="1"/>
</dbReference>
<dbReference type="RefSeq" id="WP_126996762.1">
    <property type="nucleotide sequence ID" value="NZ_CP034346.1"/>
</dbReference>
<accession>A0A3Q9I7C5</accession>
<evidence type="ECO:0000256" key="3">
    <source>
        <dbReference type="ARBA" id="ARBA00036324"/>
    </source>
</evidence>
<dbReference type="PANTHER" id="PTHR31690">
    <property type="entry name" value="FUCOSE MUTAROTASE"/>
    <property type="match status" value="1"/>
</dbReference>
<comment type="catalytic activity">
    <reaction evidence="1">
        <text>beta-D-ribopyranose = beta-D-ribofuranose</text>
        <dbReference type="Rhea" id="RHEA:25432"/>
        <dbReference type="ChEBI" id="CHEBI:27476"/>
        <dbReference type="ChEBI" id="CHEBI:47002"/>
        <dbReference type="EC" id="5.4.99.62"/>
    </reaction>
</comment>
<dbReference type="GO" id="GO:0062193">
    <property type="term" value="F:D-ribose pyranase activity"/>
    <property type="evidence" value="ECO:0007669"/>
    <property type="project" value="UniProtKB-EC"/>
</dbReference>
<evidence type="ECO:0000256" key="1">
    <source>
        <dbReference type="ARBA" id="ARBA00000223"/>
    </source>
</evidence>
<dbReference type="GO" id="GO:0006004">
    <property type="term" value="P:fucose metabolic process"/>
    <property type="evidence" value="ECO:0007669"/>
    <property type="project" value="TreeGrafter"/>
</dbReference>
<dbReference type="KEGG" id="plut:EI981_07175"/>
<evidence type="ECO:0000313" key="4">
    <source>
        <dbReference type="EMBL" id="AZS14264.1"/>
    </source>
</evidence>
<organism evidence="4 5">
    <name type="scientific">Paenibacillus lutimineralis</name>
    <dbReference type="NCBI Taxonomy" id="2707005"/>
    <lineage>
        <taxon>Bacteria</taxon>
        <taxon>Bacillati</taxon>
        <taxon>Bacillota</taxon>
        <taxon>Bacilli</taxon>
        <taxon>Bacillales</taxon>
        <taxon>Paenibacillaceae</taxon>
        <taxon>Paenibacillus</taxon>
    </lineage>
</organism>
<comment type="catalytic activity">
    <reaction evidence="3">
        <text>alpha-L-fucose = beta-L-fucose</text>
        <dbReference type="Rhea" id="RHEA:25580"/>
        <dbReference type="ChEBI" id="CHEBI:42548"/>
        <dbReference type="ChEBI" id="CHEBI:42589"/>
        <dbReference type="EC" id="5.1.3.29"/>
    </reaction>
</comment>
<reference evidence="5" key="1">
    <citation type="submission" date="2018-12" db="EMBL/GenBank/DDBJ databases">
        <title>Complete genome sequence of Paenibacillus sp. MBLB1234.</title>
        <authorList>
            <person name="Nam Y.-D."/>
            <person name="Kang J."/>
            <person name="Chung W.-H."/>
            <person name="Park Y.S."/>
        </authorList>
    </citation>
    <scope>NUCLEOTIDE SEQUENCE [LARGE SCALE GENOMIC DNA]</scope>
    <source>
        <strain evidence="5">MBLB1234</strain>
    </source>
</reference>
<dbReference type="NCBIfam" id="NF011949">
    <property type="entry name" value="PRK15420.1"/>
    <property type="match status" value="1"/>
</dbReference>
<dbReference type="Proteomes" id="UP000270678">
    <property type="component" value="Chromosome"/>
</dbReference>
<gene>
    <name evidence="4" type="ORF">EI981_07175</name>
</gene>
<dbReference type="InterPro" id="IPR050443">
    <property type="entry name" value="RbsD/FucU_mutarotase"/>
</dbReference>
<dbReference type="GO" id="GO:0042806">
    <property type="term" value="F:fucose binding"/>
    <property type="evidence" value="ECO:0007669"/>
    <property type="project" value="TreeGrafter"/>
</dbReference>
<name>A0A3Q9I7C5_9BACL</name>
<dbReference type="PANTHER" id="PTHR31690:SF4">
    <property type="entry name" value="FUCOSE MUTAROTASE"/>
    <property type="match status" value="1"/>
</dbReference>
<dbReference type="SUPFAM" id="SSF102546">
    <property type="entry name" value="RbsD-like"/>
    <property type="match status" value="1"/>
</dbReference>
<dbReference type="Pfam" id="PF05025">
    <property type="entry name" value="RbsD_FucU"/>
    <property type="match status" value="1"/>
</dbReference>
<dbReference type="EMBL" id="CP034346">
    <property type="protein sequence ID" value="AZS14264.1"/>
    <property type="molecule type" value="Genomic_DNA"/>
</dbReference>
<keyword evidence="5" id="KW-1185">Reference proteome</keyword>
<keyword evidence="2 4" id="KW-0413">Isomerase</keyword>
<dbReference type="EC" id="5.1.3.29" evidence="4"/>
<proteinExistence type="predicted"/>
<dbReference type="AlphaFoldDB" id="A0A3Q9I7C5"/>
<evidence type="ECO:0000256" key="2">
    <source>
        <dbReference type="ARBA" id="ARBA00023235"/>
    </source>
</evidence>
<protein>
    <submittedName>
        <fullName evidence="4">L-fucose mutarotase</fullName>
        <ecNumber evidence="4">5.1.3.29</ecNumber>
    </submittedName>
</protein>
<dbReference type="OrthoDB" id="9805009at2"/>
<evidence type="ECO:0000313" key="5">
    <source>
        <dbReference type="Proteomes" id="UP000270678"/>
    </source>
</evidence>
<dbReference type="InterPro" id="IPR023750">
    <property type="entry name" value="RbsD-like_sf"/>
</dbReference>